<keyword evidence="5" id="KW-1185">Reference proteome</keyword>
<feature type="domain" description="Integrase catalytic" evidence="3">
    <location>
        <begin position="482"/>
        <end position="656"/>
    </location>
</feature>
<dbReference type="EMBL" id="BSYR01000056">
    <property type="protein sequence ID" value="GMJ10605.1"/>
    <property type="molecule type" value="Genomic_DNA"/>
</dbReference>
<dbReference type="InterPro" id="IPR036397">
    <property type="entry name" value="RNaseH_sf"/>
</dbReference>
<name>A0A9W7JB61_HIBTR</name>
<dbReference type="GO" id="GO:0008233">
    <property type="term" value="F:peptidase activity"/>
    <property type="evidence" value="ECO:0007669"/>
    <property type="project" value="UniProtKB-KW"/>
</dbReference>
<evidence type="ECO:0000256" key="2">
    <source>
        <dbReference type="SAM" id="MobiDB-lite"/>
    </source>
</evidence>
<accession>A0A9W7JB61</accession>
<keyword evidence="1" id="KW-0378">Hydrolase</keyword>
<dbReference type="GO" id="GO:0003676">
    <property type="term" value="F:nucleic acid binding"/>
    <property type="evidence" value="ECO:0007669"/>
    <property type="project" value="InterPro"/>
</dbReference>
<proteinExistence type="predicted"/>
<dbReference type="InterPro" id="IPR057670">
    <property type="entry name" value="SH3_retrovirus"/>
</dbReference>
<dbReference type="PANTHER" id="PTHR42648">
    <property type="entry name" value="TRANSPOSASE, PUTATIVE-RELATED"/>
    <property type="match status" value="1"/>
</dbReference>
<gene>
    <name evidence="4" type="ORF">HRI_004729700</name>
</gene>
<evidence type="ECO:0000256" key="1">
    <source>
        <dbReference type="ARBA" id="ARBA00022670"/>
    </source>
</evidence>
<evidence type="ECO:0000313" key="5">
    <source>
        <dbReference type="Proteomes" id="UP001165190"/>
    </source>
</evidence>
<feature type="region of interest" description="Disordered" evidence="2">
    <location>
        <begin position="840"/>
        <end position="860"/>
    </location>
</feature>
<sequence length="860" mass="95625">MVMALSAKNKLGFVDGSISAPPLLHTDKYNAWTRANNLVNSWLLNAVSKEIAASLLYHSTAAEIWKDLEDRFQQMNGPRLFHLKKKINELVQGSSSVTVYYTQLKVLRDELMSARSICSCSTCTCGGVRKMVDDTQKEQTIQFLMGLNESFSHIRGQILLVDPFPSLSKVFSWVVQEENQRSILTTRPIETVFAVKTIAKKNRPQCSHCNMMGHTKDKCYRLHGFPPGYGARSKSSFHNVAHSNVVKDSDSLPGVSGDSLTPQQCQQLIAMFTNQLQAASNPDVPSTSINFTMQGKILAYINSLNFSDSKPPWVIDSGASRHICYEKSLFESLTPIEGGNILLLDKSLISVGFAGTVQLSPSLVLESVLFVPEFSFNLLAVSALTKDSDFRILFSHSDCVIQDLQQVVGRGELFQGLYLLRLPDVKSSCVQANVPCMNSIFVASWHDRLGHPSSNVLHLMKDVIPSMNKIESPCSIYPLAKQHCLPFSSSVSRASSLFALVHCDIWGPFKTSTYNKQGFFLTLVDDFSRCTWTFLLQYKSDATSIIPSFINMVKRQYGYDLKVFRSDNALELRFTELFASLGIVHQFSCVETPQQNAVVERKHQHLLAVARALFFQSRVPEKFWGDCLLTATYLINRLPSPLLNAKSPYELLHSHLPDYGALRVFGSLCFVSTLKAHRGKFSERVVPGVFVGYAPGMKGYKVYIFKSQSIVISRDVSFHEGIFPFHNVHDSEVSIDFFPDICLPLGSSVSPHDQSGQFDVFRIPSRIQGTEPAVGLDMPIEPVVETVMDPVLEPNPELPAEAVEPTVEPDVGPTVEFAEPVADLVNDPVSTVESFSLDDSLIVHGPSIEPEPRKSTRVAK</sequence>
<dbReference type="InterPro" id="IPR054722">
    <property type="entry name" value="PolX-like_BBD"/>
</dbReference>
<dbReference type="Proteomes" id="UP001165190">
    <property type="component" value="Unassembled WGS sequence"/>
</dbReference>
<dbReference type="GO" id="GO:0006508">
    <property type="term" value="P:proteolysis"/>
    <property type="evidence" value="ECO:0007669"/>
    <property type="project" value="UniProtKB-KW"/>
</dbReference>
<dbReference type="GO" id="GO:0015074">
    <property type="term" value="P:DNA integration"/>
    <property type="evidence" value="ECO:0007669"/>
    <property type="project" value="InterPro"/>
</dbReference>
<dbReference type="InterPro" id="IPR025724">
    <property type="entry name" value="GAG-pre-integrase_dom"/>
</dbReference>
<keyword evidence="1" id="KW-0645">Protease</keyword>
<comment type="caution">
    <text evidence="4">The sequence shown here is derived from an EMBL/GenBank/DDBJ whole genome shotgun (WGS) entry which is preliminary data.</text>
</comment>
<evidence type="ECO:0000259" key="3">
    <source>
        <dbReference type="PROSITE" id="PS50994"/>
    </source>
</evidence>
<dbReference type="AlphaFoldDB" id="A0A9W7JB61"/>
<dbReference type="Pfam" id="PF25597">
    <property type="entry name" value="SH3_retrovirus"/>
    <property type="match status" value="1"/>
</dbReference>
<dbReference type="Pfam" id="PF14223">
    <property type="entry name" value="Retrotran_gag_2"/>
    <property type="match status" value="1"/>
</dbReference>
<dbReference type="PROSITE" id="PS50994">
    <property type="entry name" value="INTEGRASE"/>
    <property type="match status" value="1"/>
</dbReference>
<dbReference type="Pfam" id="PF13976">
    <property type="entry name" value="gag_pre-integrs"/>
    <property type="match status" value="1"/>
</dbReference>
<reference evidence="4" key="1">
    <citation type="submission" date="2023-05" db="EMBL/GenBank/DDBJ databases">
        <title>Genome and transcriptome analyses reveal genes involved in the formation of fine ridges on petal epidermal cells in Hibiscus trionum.</title>
        <authorList>
            <person name="Koshimizu S."/>
            <person name="Masuda S."/>
            <person name="Ishii T."/>
            <person name="Shirasu K."/>
            <person name="Hoshino A."/>
            <person name="Arita M."/>
        </authorList>
    </citation>
    <scope>NUCLEOTIDE SEQUENCE</scope>
    <source>
        <strain evidence="4">Hamamatsu line</strain>
    </source>
</reference>
<dbReference type="InterPro" id="IPR039537">
    <property type="entry name" value="Retrotran_Ty1/copia-like"/>
</dbReference>
<protein>
    <recommendedName>
        <fullName evidence="3">Integrase catalytic domain-containing protein</fullName>
    </recommendedName>
</protein>
<dbReference type="InterPro" id="IPR012337">
    <property type="entry name" value="RNaseH-like_sf"/>
</dbReference>
<organism evidence="4 5">
    <name type="scientific">Hibiscus trionum</name>
    <name type="common">Flower of an hour</name>
    <dbReference type="NCBI Taxonomy" id="183268"/>
    <lineage>
        <taxon>Eukaryota</taxon>
        <taxon>Viridiplantae</taxon>
        <taxon>Streptophyta</taxon>
        <taxon>Embryophyta</taxon>
        <taxon>Tracheophyta</taxon>
        <taxon>Spermatophyta</taxon>
        <taxon>Magnoliopsida</taxon>
        <taxon>eudicotyledons</taxon>
        <taxon>Gunneridae</taxon>
        <taxon>Pentapetalae</taxon>
        <taxon>rosids</taxon>
        <taxon>malvids</taxon>
        <taxon>Malvales</taxon>
        <taxon>Malvaceae</taxon>
        <taxon>Malvoideae</taxon>
        <taxon>Hibiscus</taxon>
    </lineage>
</organism>
<dbReference type="Pfam" id="PF22936">
    <property type="entry name" value="Pol_BBD"/>
    <property type="match status" value="1"/>
</dbReference>
<dbReference type="OrthoDB" id="1617351at2759"/>
<dbReference type="InterPro" id="IPR001584">
    <property type="entry name" value="Integrase_cat-core"/>
</dbReference>
<dbReference type="Gene3D" id="3.30.420.10">
    <property type="entry name" value="Ribonuclease H-like superfamily/Ribonuclease H"/>
    <property type="match status" value="1"/>
</dbReference>
<dbReference type="PANTHER" id="PTHR42648:SF31">
    <property type="entry name" value="RNA-DIRECTED DNA POLYMERASE"/>
    <property type="match status" value="1"/>
</dbReference>
<dbReference type="SUPFAM" id="SSF53098">
    <property type="entry name" value="Ribonuclease H-like"/>
    <property type="match status" value="1"/>
</dbReference>
<evidence type="ECO:0000313" key="4">
    <source>
        <dbReference type="EMBL" id="GMJ10605.1"/>
    </source>
</evidence>